<feature type="region of interest" description="Disordered" evidence="1">
    <location>
        <begin position="1"/>
        <end position="22"/>
    </location>
</feature>
<accession>A0A0F9K876</accession>
<feature type="domain" description="Ribbon-helix-helix protein CopG" evidence="2">
    <location>
        <begin position="28"/>
        <end position="62"/>
    </location>
</feature>
<evidence type="ECO:0000313" key="3">
    <source>
        <dbReference type="EMBL" id="KKM18303.1"/>
    </source>
</evidence>
<organism evidence="3">
    <name type="scientific">marine sediment metagenome</name>
    <dbReference type="NCBI Taxonomy" id="412755"/>
    <lineage>
        <taxon>unclassified sequences</taxon>
        <taxon>metagenomes</taxon>
        <taxon>ecological metagenomes</taxon>
    </lineage>
</organism>
<dbReference type="GO" id="GO:0006355">
    <property type="term" value="P:regulation of DNA-templated transcription"/>
    <property type="evidence" value="ECO:0007669"/>
    <property type="project" value="InterPro"/>
</dbReference>
<gene>
    <name evidence="3" type="ORF">LCGC14_1667030</name>
</gene>
<dbReference type="InterPro" id="IPR002145">
    <property type="entry name" value="CopG"/>
</dbReference>
<reference evidence="3" key="1">
    <citation type="journal article" date="2015" name="Nature">
        <title>Complex archaea that bridge the gap between prokaryotes and eukaryotes.</title>
        <authorList>
            <person name="Spang A."/>
            <person name="Saw J.H."/>
            <person name="Jorgensen S.L."/>
            <person name="Zaremba-Niedzwiedzka K."/>
            <person name="Martijn J."/>
            <person name="Lind A.E."/>
            <person name="van Eijk R."/>
            <person name="Schleper C."/>
            <person name="Guy L."/>
            <person name="Ettema T.J."/>
        </authorList>
    </citation>
    <scope>NUCLEOTIDE SEQUENCE</scope>
</reference>
<evidence type="ECO:0000259" key="2">
    <source>
        <dbReference type="Pfam" id="PF01402"/>
    </source>
</evidence>
<sequence length="218" mass="25632">MSRIPLPKSLNSKKTNRSRRTKLKNSTKIITVRIEEDLNENIDRLRKKLGLSKADFIRNYLEMSKFIVKQKSSIKSLNDRDLIIIKKSYLRKLIEKLSEEEQINLGNKLANLVNDIARINGRLNDMIYKLDLCDNFGFFPKFIDDENFILFSKKFGPKKFVEAFVWRLNNQGTEFNVDWISAKIDTQSKIRTAYKNKVQPVVRSSSHYSFEFSKLPEE</sequence>
<protein>
    <recommendedName>
        <fullName evidence="2">Ribbon-helix-helix protein CopG domain-containing protein</fullName>
    </recommendedName>
</protein>
<dbReference type="Pfam" id="PF01402">
    <property type="entry name" value="RHH_1"/>
    <property type="match status" value="1"/>
</dbReference>
<evidence type="ECO:0000256" key="1">
    <source>
        <dbReference type="SAM" id="MobiDB-lite"/>
    </source>
</evidence>
<dbReference type="AlphaFoldDB" id="A0A0F9K876"/>
<comment type="caution">
    <text evidence="3">The sequence shown here is derived from an EMBL/GenBank/DDBJ whole genome shotgun (WGS) entry which is preliminary data.</text>
</comment>
<proteinExistence type="predicted"/>
<dbReference type="EMBL" id="LAZR01014249">
    <property type="protein sequence ID" value="KKM18303.1"/>
    <property type="molecule type" value="Genomic_DNA"/>
</dbReference>
<name>A0A0F9K876_9ZZZZ</name>